<name>A0A0K1PUW5_9BACT</name>
<evidence type="ECO:0000256" key="1">
    <source>
        <dbReference type="ARBA" id="ARBA00044755"/>
    </source>
</evidence>
<accession>A0A0K1PUW5</accession>
<evidence type="ECO:0000313" key="4">
    <source>
        <dbReference type="Proteomes" id="UP000064967"/>
    </source>
</evidence>
<dbReference type="Proteomes" id="UP000064967">
    <property type="component" value="Chromosome"/>
</dbReference>
<comment type="similarity">
    <text evidence="1">Belongs to the bactofilin family.</text>
</comment>
<organism evidence="3 4">
    <name type="scientific">Labilithrix luteola</name>
    <dbReference type="NCBI Taxonomy" id="1391654"/>
    <lineage>
        <taxon>Bacteria</taxon>
        <taxon>Pseudomonadati</taxon>
        <taxon>Myxococcota</taxon>
        <taxon>Polyangia</taxon>
        <taxon>Polyangiales</taxon>
        <taxon>Labilitrichaceae</taxon>
        <taxon>Labilithrix</taxon>
    </lineage>
</organism>
<gene>
    <name evidence="3" type="ORF">AKJ09_03984</name>
</gene>
<dbReference type="AlphaFoldDB" id="A0A0K1PUW5"/>
<keyword evidence="4" id="KW-1185">Reference proteome</keyword>
<feature type="region of interest" description="Disordered" evidence="2">
    <location>
        <begin position="90"/>
        <end position="109"/>
    </location>
</feature>
<reference evidence="3 4" key="1">
    <citation type="submission" date="2015-08" db="EMBL/GenBank/DDBJ databases">
        <authorList>
            <person name="Babu N.S."/>
            <person name="Beckwith C.J."/>
            <person name="Beseler K.G."/>
            <person name="Brison A."/>
            <person name="Carone J.V."/>
            <person name="Caskin T.P."/>
            <person name="Diamond M."/>
            <person name="Durham M.E."/>
            <person name="Foxe J.M."/>
            <person name="Go M."/>
            <person name="Henderson B.A."/>
            <person name="Jones I.B."/>
            <person name="McGettigan J.A."/>
            <person name="Micheletti S.J."/>
            <person name="Nasrallah M.E."/>
            <person name="Ortiz D."/>
            <person name="Piller C.R."/>
            <person name="Privatt S.R."/>
            <person name="Schneider S.L."/>
            <person name="Sharp S."/>
            <person name="Smith T.C."/>
            <person name="Stanton J.D."/>
            <person name="Ullery H.E."/>
            <person name="Wilson R.J."/>
            <person name="Serrano M.G."/>
            <person name="Buck G."/>
            <person name="Lee V."/>
            <person name="Wang Y."/>
            <person name="Carvalho R."/>
            <person name="Voegtly L."/>
            <person name="Shi R."/>
            <person name="Duckworth R."/>
            <person name="Johnson A."/>
            <person name="Loviza R."/>
            <person name="Walstead R."/>
            <person name="Shah Z."/>
            <person name="Kiflezghi M."/>
            <person name="Wade K."/>
            <person name="Ball S.L."/>
            <person name="Bradley K.W."/>
            <person name="Asai D.J."/>
            <person name="Bowman C.A."/>
            <person name="Russell D.A."/>
            <person name="Pope W.H."/>
            <person name="Jacobs-Sera D."/>
            <person name="Hendrix R.W."/>
            <person name="Hatfull G.F."/>
        </authorList>
    </citation>
    <scope>NUCLEOTIDE SEQUENCE [LARGE SCALE GENOMIC DNA]</scope>
    <source>
        <strain evidence="3 4">DSM 27648</strain>
    </source>
</reference>
<dbReference type="STRING" id="1391654.AKJ09_03984"/>
<dbReference type="InterPro" id="IPR007607">
    <property type="entry name" value="BacA/B"/>
</dbReference>
<dbReference type="KEGG" id="llu:AKJ09_03984"/>
<evidence type="ECO:0000313" key="3">
    <source>
        <dbReference type="EMBL" id="AKU97320.1"/>
    </source>
</evidence>
<dbReference type="Pfam" id="PF04519">
    <property type="entry name" value="Bactofilin"/>
    <property type="match status" value="1"/>
</dbReference>
<evidence type="ECO:0000256" key="2">
    <source>
        <dbReference type="SAM" id="MobiDB-lite"/>
    </source>
</evidence>
<dbReference type="EMBL" id="CP012333">
    <property type="protein sequence ID" value="AKU97320.1"/>
    <property type="molecule type" value="Genomic_DNA"/>
</dbReference>
<evidence type="ECO:0008006" key="5">
    <source>
        <dbReference type="Google" id="ProtNLM"/>
    </source>
</evidence>
<proteinExistence type="inferred from homology"/>
<dbReference type="PANTHER" id="PTHR35024:SF4">
    <property type="entry name" value="POLYMER-FORMING CYTOSKELETAL PROTEIN"/>
    <property type="match status" value="1"/>
</dbReference>
<dbReference type="PANTHER" id="PTHR35024">
    <property type="entry name" value="HYPOTHETICAL CYTOSOLIC PROTEIN"/>
    <property type="match status" value="1"/>
</dbReference>
<sequence>MRGRVSGDGDLLIEGSIEGDITLRGDLTLIGGARATSNVEAQAVTVQGELDGDILARGVVRIEAGARVHGDVRGELVAIEDGAEFNGRLDADFDLPPELTGTAGTGRRR</sequence>
<protein>
    <recommendedName>
        <fullName evidence="5">Integral membrane protein CcmA involved in cell shape determination</fullName>
    </recommendedName>
</protein>